<dbReference type="EMBL" id="KE651167">
    <property type="protein sequence ID" value="EEB08609.1"/>
    <property type="molecule type" value="Genomic_DNA"/>
</dbReference>
<name>B6K505_SCHJY</name>
<evidence type="ECO:0000256" key="1">
    <source>
        <dbReference type="SAM" id="MobiDB-lite"/>
    </source>
</evidence>
<evidence type="ECO:0000313" key="2">
    <source>
        <dbReference type="EMBL" id="EEB08609.1"/>
    </source>
</evidence>
<reference evidence="2 3" key="1">
    <citation type="journal article" date="2011" name="Science">
        <title>Comparative functional genomics of the fission yeasts.</title>
        <authorList>
            <person name="Rhind N."/>
            <person name="Chen Z."/>
            <person name="Yassour M."/>
            <person name="Thompson D.A."/>
            <person name="Haas B.J."/>
            <person name="Habib N."/>
            <person name="Wapinski I."/>
            <person name="Roy S."/>
            <person name="Lin M.F."/>
            <person name="Heiman D.I."/>
            <person name="Young S.K."/>
            <person name="Furuya K."/>
            <person name="Guo Y."/>
            <person name="Pidoux A."/>
            <person name="Chen H.M."/>
            <person name="Robbertse B."/>
            <person name="Goldberg J.M."/>
            <person name="Aoki K."/>
            <person name="Bayne E.H."/>
            <person name="Berlin A.M."/>
            <person name="Desjardins C.A."/>
            <person name="Dobbs E."/>
            <person name="Dukaj L."/>
            <person name="Fan L."/>
            <person name="FitzGerald M.G."/>
            <person name="French C."/>
            <person name="Gujja S."/>
            <person name="Hansen K."/>
            <person name="Keifenheim D."/>
            <person name="Levin J.Z."/>
            <person name="Mosher R.A."/>
            <person name="Mueller C.A."/>
            <person name="Pfiffner J."/>
            <person name="Priest M."/>
            <person name="Russ C."/>
            <person name="Smialowska A."/>
            <person name="Swoboda P."/>
            <person name="Sykes S.M."/>
            <person name="Vaughn M."/>
            <person name="Vengrova S."/>
            <person name="Yoder R."/>
            <person name="Zeng Q."/>
            <person name="Allshire R."/>
            <person name="Baulcombe D."/>
            <person name="Birren B.W."/>
            <person name="Brown W."/>
            <person name="Ekwall K."/>
            <person name="Kellis M."/>
            <person name="Leatherwood J."/>
            <person name="Levin H."/>
            <person name="Margalit H."/>
            <person name="Martienssen R."/>
            <person name="Nieduszynski C.A."/>
            <person name="Spatafora J.W."/>
            <person name="Friedman N."/>
            <person name="Dalgaard J.Z."/>
            <person name="Baumann P."/>
            <person name="Niki H."/>
            <person name="Regev A."/>
            <person name="Nusbaum C."/>
        </authorList>
    </citation>
    <scope>NUCLEOTIDE SEQUENCE [LARGE SCALE GENOMIC DNA]</scope>
    <source>
        <strain evidence="3">yFS275 / FY16936</strain>
    </source>
</reference>
<feature type="region of interest" description="Disordered" evidence="1">
    <location>
        <begin position="33"/>
        <end position="60"/>
    </location>
</feature>
<dbReference type="Proteomes" id="UP000001744">
    <property type="component" value="Unassembled WGS sequence"/>
</dbReference>
<keyword evidence="3" id="KW-1185">Reference proteome</keyword>
<proteinExistence type="predicted"/>
<dbReference type="GeneID" id="7051808"/>
<dbReference type="JaponicusDB" id="SJAG_03772"/>
<sequence>MKFTKNVIRSVRDLWDKLKNDYAEWELKNHYTTSDTKNKKRKRKTNKQFPGKDVADDLNGVRTGISSSFGDEADSSVGTVVNEYKKRKNSTPSKTVNSSKDNQAKESTPFAPDITYPRLLSNELEYSNDTSVSNSLVSVTSTATLDPSSVIADFQTILRRLDKIENSLLETQHRLLEVEKDSSGTFDFNQNLVHHSLTSSQKRLSEHETILGTETKSELIEPSTTAHSTVGHEAMAVTPKETMKVTNLKNPQNGRTFESPMQATVSGQLEFLSPILPKLWEKRPNHISDDLLKNNGTANLEEDLEATKKSIESLRLKIQRRLEKKTSTTDNEA</sequence>
<organism evidence="2 3">
    <name type="scientific">Schizosaccharomyces japonicus (strain yFS275 / FY16936)</name>
    <name type="common">Fission yeast</name>
    <dbReference type="NCBI Taxonomy" id="402676"/>
    <lineage>
        <taxon>Eukaryota</taxon>
        <taxon>Fungi</taxon>
        <taxon>Dikarya</taxon>
        <taxon>Ascomycota</taxon>
        <taxon>Taphrinomycotina</taxon>
        <taxon>Schizosaccharomycetes</taxon>
        <taxon>Schizosaccharomycetales</taxon>
        <taxon>Schizosaccharomycetaceae</taxon>
        <taxon>Schizosaccharomyces</taxon>
    </lineage>
</organism>
<feature type="compositionally biased region" description="Polar residues" evidence="1">
    <location>
        <begin position="90"/>
        <end position="101"/>
    </location>
</feature>
<evidence type="ECO:0000313" key="3">
    <source>
        <dbReference type="Proteomes" id="UP000001744"/>
    </source>
</evidence>
<dbReference type="HOGENOM" id="CLU_834604_0_0_1"/>
<dbReference type="RefSeq" id="XP_002174902.1">
    <property type="nucleotide sequence ID" value="XM_002174866.2"/>
</dbReference>
<protein>
    <submittedName>
        <fullName evidence="2">Uncharacterized protein</fullName>
    </submittedName>
</protein>
<gene>
    <name evidence="2" type="ORF">SJAG_03772</name>
</gene>
<dbReference type="AlphaFoldDB" id="B6K505"/>
<accession>B6K505</accession>
<feature type="region of interest" description="Disordered" evidence="1">
    <location>
        <begin position="83"/>
        <end position="114"/>
    </location>
</feature>
<dbReference type="VEuPathDB" id="FungiDB:SJAG_03772"/>